<evidence type="ECO:0000259" key="1">
    <source>
        <dbReference type="PROSITE" id="PS50878"/>
    </source>
</evidence>
<reference evidence="2" key="2">
    <citation type="submission" date="2025-09" db="UniProtKB">
        <authorList>
            <consortium name="Ensembl"/>
        </authorList>
    </citation>
    <scope>IDENTIFICATION</scope>
</reference>
<proteinExistence type="predicted"/>
<accession>A0A671RWG3</accession>
<keyword evidence="3" id="KW-1185">Reference proteome</keyword>
<dbReference type="Proteomes" id="UP000472260">
    <property type="component" value="Unassembled WGS sequence"/>
</dbReference>
<dbReference type="PROSITE" id="PS50878">
    <property type="entry name" value="RT_POL"/>
    <property type="match status" value="1"/>
</dbReference>
<reference evidence="2" key="1">
    <citation type="submission" date="2025-08" db="UniProtKB">
        <authorList>
            <consortium name="Ensembl"/>
        </authorList>
    </citation>
    <scope>IDENTIFICATION</scope>
</reference>
<dbReference type="Ensembl" id="ENSSANT00000093164.1">
    <property type="protein sequence ID" value="ENSSANP00000087674.1"/>
    <property type="gene ID" value="ENSSANG00000043392.1"/>
</dbReference>
<evidence type="ECO:0000313" key="3">
    <source>
        <dbReference type="Proteomes" id="UP000472260"/>
    </source>
</evidence>
<dbReference type="AlphaFoldDB" id="A0A671RWG3"/>
<organism evidence="2 3">
    <name type="scientific">Sinocyclocheilus anshuiensis</name>
    <dbReference type="NCBI Taxonomy" id="1608454"/>
    <lineage>
        <taxon>Eukaryota</taxon>
        <taxon>Metazoa</taxon>
        <taxon>Chordata</taxon>
        <taxon>Craniata</taxon>
        <taxon>Vertebrata</taxon>
        <taxon>Euteleostomi</taxon>
        <taxon>Actinopterygii</taxon>
        <taxon>Neopterygii</taxon>
        <taxon>Teleostei</taxon>
        <taxon>Ostariophysi</taxon>
        <taxon>Cypriniformes</taxon>
        <taxon>Cyprinidae</taxon>
        <taxon>Cyprininae</taxon>
        <taxon>Sinocyclocheilus</taxon>
    </lineage>
</organism>
<feature type="domain" description="Reverse transcriptase" evidence="1">
    <location>
        <begin position="1"/>
        <end position="79"/>
    </location>
</feature>
<sequence length="79" mass="9100">IVKALYERTSSAVLLNNQILDFFPTTVGVRQGCILSPILFNLFLEQIMLETLAQDRDQWRALSATSSLMSPRRPYRLRD</sequence>
<dbReference type="InterPro" id="IPR000477">
    <property type="entry name" value="RT_dom"/>
</dbReference>
<protein>
    <recommendedName>
        <fullName evidence="1">Reverse transcriptase domain-containing protein</fullName>
    </recommendedName>
</protein>
<name>A0A671RWG3_9TELE</name>
<evidence type="ECO:0000313" key="2">
    <source>
        <dbReference type="Ensembl" id="ENSSANP00000087674.1"/>
    </source>
</evidence>